<evidence type="ECO:0000259" key="2">
    <source>
        <dbReference type="PROSITE" id="PS50943"/>
    </source>
</evidence>
<dbReference type="Proteomes" id="UP000006461">
    <property type="component" value="Chromosome"/>
</dbReference>
<keyword evidence="4" id="KW-1185">Reference proteome</keyword>
<dbReference type="Pfam" id="PF01381">
    <property type="entry name" value="HTH_3"/>
    <property type="match status" value="1"/>
</dbReference>
<accession>I4ERQ2</accession>
<evidence type="ECO:0000256" key="1">
    <source>
        <dbReference type="SAM" id="MobiDB-lite"/>
    </source>
</evidence>
<organism evidence="3 4">
    <name type="scientific">Modestobacter italicus (strain DSM 44449 / CECT 9708 / BC 501)</name>
    <dbReference type="NCBI Taxonomy" id="2732864"/>
    <lineage>
        <taxon>Bacteria</taxon>
        <taxon>Bacillati</taxon>
        <taxon>Actinomycetota</taxon>
        <taxon>Actinomycetes</taxon>
        <taxon>Geodermatophilales</taxon>
        <taxon>Geodermatophilaceae</taxon>
        <taxon>Modestobacter</taxon>
    </lineage>
</organism>
<dbReference type="EMBL" id="FO203431">
    <property type="protein sequence ID" value="CCH86065.1"/>
    <property type="molecule type" value="Genomic_DNA"/>
</dbReference>
<dbReference type="CDD" id="cd00093">
    <property type="entry name" value="HTH_XRE"/>
    <property type="match status" value="1"/>
</dbReference>
<gene>
    <name evidence="3" type="ordered locus">MODMU_0608</name>
</gene>
<dbReference type="InterPro" id="IPR010982">
    <property type="entry name" value="Lambda_DNA-bd_dom_sf"/>
</dbReference>
<name>I4ERQ2_MODI5</name>
<dbReference type="OrthoDB" id="3383514at2"/>
<dbReference type="SUPFAM" id="SSF47413">
    <property type="entry name" value="lambda repressor-like DNA-binding domains"/>
    <property type="match status" value="1"/>
</dbReference>
<dbReference type="GO" id="GO:0003677">
    <property type="term" value="F:DNA binding"/>
    <property type="evidence" value="ECO:0007669"/>
    <property type="project" value="InterPro"/>
</dbReference>
<dbReference type="InterPro" id="IPR001387">
    <property type="entry name" value="Cro/C1-type_HTH"/>
</dbReference>
<sequence length="235" mass="26367">MTDAPPAAGDEGLLSALLRRIRRTADLSQRELADALAVARSTVARAELGQRDLPVGVLVRAAGLAGLRLGLLDATGSEVRGMDRNAVRDRAGRHFPAHLDTRYGDDQWWHADWYRSRPQPWYTFDRRRDWRDSQRKAAGTPPDHQPPRAGDAPADRARVRAEAARAAWRERWRKELAEHQLRVQERLRLGLPLWSDPVCTCPPACDDLLFADGPLSPRQQAVPHVEDCPCLCDIA</sequence>
<dbReference type="HOGENOM" id="CLU_1292850_0_0_11"/>
<feature type="region of interest" description="Disordered" evidence="1">
    <location>
        <begin position="132"/>
        <end position="160"/>
    </location>
</feature>
<dbReference type="STRING" id="477641.MODMU_0608"/>
<dbReference type="SMART" id="SM00530">
    <property type="entry name" value="HTH_XRE"/>
    <property type="match status" value="1"/>
</dbReference>
<dbReference type="Gene3D" id="1.10.260.40">
    <property type="entry name" value="lambda repressor-like DNA-binding domains"/>
    <property type="match status" value="1"/>
</dbReference>
<feature type="domain" description="HTH cro/C1-type" evidence="2">
    <location>
        <begin position="18"/>
        <end position="72"/>
    </location>
</feature>
<evidence type="ECO:0000313" key="4">
    <source>
        <dbReference type="Proteomes" id="UP000006461"/>
    </source>
</evidence>
<dbReference type="OMA" id="PWYTFDR"/>
<proteinExistence type="predicted"/>
<dbReference type="AlphaFoldDB" id="I4ERQ2"/>
<evidence type="ECO:0000313" key="3">
    <source>
        <dbReference type="EMBL" id="CCH86065.1"/>
    </source>
</evidence>
<dbReference type="eggNOG" id="COG1396">
    <property type="taxonomic scope" value="Bacteria"/>
</dbReference>
<dbReference type="KEGG" id="mmar:MODMU_0608"/>
<reference evidence="3 4" key="1">
    <citation type="journal article" date="2012" name="J. Bacteriol.">
        <title>Genome Sequence of Radiation-Resistant Modestobacter marinus Strain BC501, a Representative Actinobacterium That Thrives on Calcareous Stone Surfaces.</title>
        <authorList>
            <person name="Normand P."/>
            <person name="Gury J."/>
            <person name="Pujic P."/>
            <person name="Chouaia B."/>
            <person name="Crotti E."/>
            <person name="Brusetti L."/>
            <person name="Daffonchio D."/>
            <person name="Vacherie B."/>
            <person name="Barbe V."/>
            <person name="Medigue C."/>
            <person name="Calteau A."/>
            <person name="Ghodhbane-Gtari F."/>
            <person name="Essoussi I."/>
            <person name="Nouioui I."/>
            <person name="Abbassi-Ghozzi I."/>
            <person name="Gtari M."/>
        </authorList>
    </citation>
    <scope>NUCLEOTIDE SEQUENCE [LARGE SCALE GENOMIC DNA]</scope>
    <source>
        <strain evidence="4">BC 501</strain>
    </source>
</reference>
<protein>
    <submittedName>
        <fullName evidence="3">Transcriptional regulator, XRE family</fullName>
    </submittedName>
</protein>
<dbReference type="PROSITE" id="PS50943">
    <property type="entry name" value="HTH_CROC1"/>
    <property type="match status" value="1"/>
</dbReference>